<name>A0ACC2KXC8_PERAE</name>
<proteinExistence type="predicted"/>
<evidence type="ECO:0000313" key="2">
    <source>
        <dbReference type="Proteomes" id="UP001234297"/>
    </source>
</evidence>
<sequence length="302" mass="33010">MMRRSFGRSSSGFLRSVGSGIGGVQDSLSIAKSKPPSSLSLSSSSSVTPPLLAAPTGHGWHATPFFLDEDDWEPIEEEEADNGVSEYFVFGPVPSREEVESAVSAIQQASVTCPQFSDNGSPLSLSMETIAELTNSTDLTHLHSSDESESKSDWIEPAPYVYYPDAMQSQVWDAFRLLQIDPSVQRMVISLSSDETGWNAVMNNEVVQEVRESFYAAHAAEQDQSLRSDESLAAVAFLRWMFNNTRAKIMELINNISKLMNDLFGAPVTEKAMGGFGGTLRSSLMLSVLVLLVIVVTRVRKA</sequence>
<keyword evidence="2" id="KW-1185">Reference proteome</keyword>
<evidence type="ECO:0000313" key="1">
    <source>
        <dbReference type="EMBL" id="KAJ8625916.1"/>
    </source>
</evidence>
<protein>
    <submittedName>
        <fullName evidence="1">Uncharacterized protein</fullName>
    </submittedName>
</protein>
<accession>A0ACC2KXC8</accession>
<dbReference type="EMBL" id="CM056814">
    <property type="protein sequence ID" value="KAJ8625916.1"/>
    <property type="molecule type" value="Genomic_DNA"/>
</dbReference>
<organism evidence="1 2">
    <name type="scientific">Persea americana</name>
    <name type="common">Avocado</name>
    <dbReference type="NCBI Taxonomy" id="3435"/>
    <lineage>
        <taxon>Eukaryota</taxon>
        <taxon>Viridiplantae</taxon>
        <taxon>Streptophyta</taxon>
        <taxon>Embryophyta</taxon>
        <taxon>Tracheophyta</taxon>
        <taxon>Spermatophyta</taxon>
        <taxon>Magnoliopsida</taxon>
        <taxon>Magnoliidae</taxon>
        <taxon>Laurales</taxon>
        <taxon>Lauraceae</taxon>
        <taxon>Persea</taxon>
    </lineage>
</organism>
<gene>
    <name evidence="1" type="ORF">MRB53_019223</name>
</gene>
<reference evidence="1 2" key="1">
    <citation type="journal article" date="2022" name="Hortic Res">
        <title>A haplotype resolved chromosomal level avocado genome allows analysis of novel avocado genes.</title>
        <authorList>
            <person name="Nath O."/>
            <person name="Fletcher S.J."/>
            <person name="Hayward A."/>
            <person name="Shaw L.M."/>
            <person name="Masouleh A.K."/>
            <person name="Furtado A."/>
            <person name="Henry R.J."/>
            <person name="Mitter N."/>
        </authorList>
    </citation>
    <scope>NUCLEOTIDE SEQUENCE [LARGE SCALE GENOMIC DNA]</scope>
    <source>
        <strain evidence="2">cv. Hass</strain>
    </source>
</reference>
<dbReference type="Proteomes" id="UP001234297">
    <property type="component" value="Chromosome 6"/>
</dbReference>
<comment type="caution">
    <text evidence="1">The sequence shown here is derived from an EMBL/GenBank/DDBJ whole genome shotgun (WGS) entry which is preliminary data.</text>
</comment>